<feature type="region of interest" description="Disordered" evidence="1">
    <location>
        <begin position="28"/>
        <end position="57"/>
    </location>
</feature>
<feature type="non-terminal residue" evidence="2">
    <location>
        <position position="57"/>
    </location>
</feature>
<feature type="compositionally biased region" description="Basic and acidic residues" evidence="1">
    <location>
        <begin position="45"/>
        <end position="57"/>
    </location>
</feature>
<dbReference type="Proteomes" id="UP000199611">
    <property type="component" value="Unassembled WGS sequence"/>
</dbReference>
<organism evidence="2 3">
    <name type="scientific">Thermodesulforhabdus norvegica</name>
    <dbReference type="NCBI Taxonomy" id="39841"/>
    <lineage>
        <taxon>Bacteria</taxon>
        <taxon>Pseudomonadati</taxon>
        <taxon>Thermodesulfobacteriota</taxon>
        <taxon>Syntrophobacteria</taxon>
        <taxon>Syntrophobacterales</taxon>
        <taxon>Thermodesulforhabdaceae</taxon>
        <taxon>Thermodesulforhabdus</taxon>
    </lineage>
</organism>
<evidence type="ECO:0000313" key="2">
    <source>
        <dbReference type="EMBL" id="SFN09521.1"/>
    </source>
</evidence>
<gene>
    <name evidence="2" type="ORF">SAMN05660836_02649</name>
</gene>
<accession>A0A1I4W7B8</accession>
<evidence type="ECO:0000256" key="1">
    <source>
        <dbReference type="SAM" id="MobiDB-lite"/>
    </source>
</evidence>
<evidence type="ECO:0000313" key="3">
    <source>
        <dbReference type="Proteomes" id="UP000199611"/>
    </source>
</evidence>
<protein>
    <submittedName>
        <fullName evidence="2">Uncharacterized protein</fullName>
    </submittedName>
</protein>
<sequence>MFCSGVLIQAVDLEQLLLDGGHVGDGIVTPNWTGPVTRGKSGSGKGERDGRESRQAV</sequence>
<reference evidence="2 3" key="1">
    <citation type="submission" date="2016-10" db="EMBL/GenBank/DDBJ databases">
        <authorList>
            <person name="de Groot N.N."/>
        </authorList>
    </citation>
    <scope>NUCLEOTIDE SEQUENCE [LARGE SCALE GENOMIC DNA]</scope>
    <source>
        <strain evidence="2 3">DSM 9990</strain>
    </source>
</reference>
<name>A0A1I4W7B8_9BACT</name>
<dbReference type="EMBL" id="FOUU01000014">
    <property type="protein sequence ID" value="SFN09521.1"/>
    <property type="molecule type" value="Genomic_DNA"/>
</dbReference>
<proteinExistence type="predicted"/>
<dbReference type="STRING" id="39841.SAMN05660836_02649"/>
<dbReference type="AlphaFoldDB" id="A0A1I4W7B8"/>
<keyword evidence="3" id="KW-1185">Reference proteome</keyword>